<protein>
    <recommendedName>
        <fullName evidence="4">Toxin-antitoxin system YwqK family antitoxin</fullName>
    </recommendedName>
</protein>
<feature type="transmembrane region" description="Helical" evidence="1">
    <location>
        <begin position="137"/>
        <end position="160"/>
    </location>
</feature>
<feature type="transmembrane region" description="Helical" evidence="1">
    <location>
        <begin position="236"/>
        <end position="253"/>
    </location>
</feature>
<organism evidence="2 3">
    <name type="scientific">Carboxylicivirga linearis</name>
    <dbReference type="NCBI Taxonomy" id="1628157"/>
    <lineage>
        <taxon>Bacteria</taxon>
        <taxon>Pseudomonadati</taxon>
        <taxon>Bacteroidota</taxon>
        <taxon>Bacteroidia</taxon>
        <taxon>Marinilabiliales</taxon>
        <taxon>Marinilabiliaceae</taxon>
        <taxon>Carboxylicivirga</taxon>
    </lineage>
</organism>
<reference evidence="2 3" key="1">
    <citation type="journal article" date="2015" name="Int. J. Syst. Evol. Microbiol.">
        <title>Carboxylicivirga linearis sp. nov., isolated from a sea cucumber culture pond.</title>
        <authorList>
            <person name="Wang F.Q."/>
            <person name="Zhou Y.X."/>
            <person name="Lin X.Z."/>
            <person name="Chen G.J."/>
            <person name="Du Z.J."/>
        </authorList>
    </citation>
    <scope>NUCLEOTIDE SEQUENCE [LARGE SCALE GENOMIC DNA]</scope>
    <source>
        <strain evidence="2 3">FB218</strain>
    </source>
</reference>
<dbReference type="PANTHER" id="PTHR33706:SF1">
    <property type="entry name" value="TPR REPEAT PROTEIN"/>
    <property type="match status" value="1"/>
</dbReference>
<dbReference type="SUPFAM" id="SSF82185">
    <property type="entry name" value="Histone H3 K4-specific methyltransferase SET7/9 N-terminal domain"/>
    <property type="match status" value="4"/>
</dbReference>
<dbReference type="Gene3D" id="3.90.930.1">
    <property type="match status" value="2"/>
</dbReference>
<evidence type="ECO:0000313" key="2">
    <source>
        <dbReference type="EMBL" id="MBS2099223.1"/>
    </source>
</evidence>
<keyword evidence="1" id="KW-0812">Transmembrane</keyword>
<name>A0ABS5JWM1_9BACT</name>
<keyword evidence="1" id="KW-1133">Transmembrane helix</keyword>
<feature type="transmembrane region" description="Helical" evidence="1">
    <location>
        <begin position="180"/>
        <end position="202"/>
    </location>
</feature>
<dbReference type="InterPro" id="IPR011652">
    <property type="entry name" value="MORN_2"/>
</dbReference>
<dbReference type="RefSeq" id="WP_212216468.1">
    <property type="nucleotide sequence ID" value="NZ_JAGUCO010000009.1"/>
</dbReference>
<gene>
    <name evidence="2" type="ORF">KEM10_13100</name>
</gene>
<keyword evidence="1" id="KW-0472">Membrane</keyword>
<dbReference type="PANTHER" id="PTHR33706">
    <property type="entry name" value="MORN VARIANT REPEAT PROTEIN"/>
    <property type="match status" value="1"/>
</dbReference>
<dbReference type="Pfam" id="PF07661">
    <property type="entry name" value="MORN_2"/>
    <property type="match status" value="7"/>
</dbReference>
<evidence type="ECO:0000313" key="3">
    <source>
        <dbReference type="Proteomes" id="UP000708576"/>
    </source>
</evidence>
<dbReference type="EMBL" id="JAGUCO010000009">
    <property type="protein sequence ID" value="MBS2099223.1"/>
    <property type="molecule type" value="Genomic_DNA"/>
</dbReference>
<keyword evidence="3" id="KW-1185">Reference proteome</keyword>
<feature type="transmembrane region" description="Helical" evidence="1">
    <location>
        <begin position="111"/>
        <end position="130"/>
    </location>
</feature>
<evidence type="ECO:0000256" key="1">
    <source>
        <dbReference type="SAM" id="Phobius"/>
    </source>
</evidence>
<comment type="caution">
    <text evidence="2">The sequence shown here is derived from an EMBL/GenBank/DDBJ whole genome shotgun (WGS) entry which is preliminary data.</text>
</comment>
<dbReference type="Proteomes" id="UP000708576">
    <property type="component" value="Unassembled WGS sequence"/>
</dbReference>
<dbReference type="Gene3D" id="2.20.110.10">
    <property type="entry name" value="Histone H3 K4-specific methyltransferase SET7/9 N-terminal domain"/>
    <property type="match status" value="2"/>
</dbReference>
<sequence>MTRQEQLEFCKKCKNRKSDINQGIICSLTGAKADFEESCKDFEGDPYLSTTATYENTDMSIQPEFQHLDDAALNTLKSHQDFYYAIIGGLLASIISGVLWAMFTVATQHQIGYMAIGVGLLVGFAVRFFGAGIDMKFGILGASLSLLGCLMGNLFTQVGFYAQEVSIPYFEVLTYLTPRLIVDVLVEAFSPIDILFYGIALVEGYKLSFRKVSPLTLKELKEGVVDAVPPMAKLRMPLVVISVLVIGFTVFKLRKGVSGFRTYYYESGQKMSEGTLNNSKEEGKWTYWYENGNKQLVGHFTKGNPDSLWQWYNESGKLIKEGTYKNGLEDGIWMNYYENGVKTDSGLYVNGRMEGIWKNWNESGQLVQVGNFTRDKQDGIWKVYHDNGNLLSEGMMKEGIASGLWTTYFEDGKVESKIVYESENKMIVQDVWDASGNQLVKEGNGTYQTYSNRGVLLGQGKVKDGLRTGEWNIFYENGAKKEKGIYEGEILRLDQAWYPDGKVMIQGGNGNYESFYADGKKLMESGKMVNGLRQGIWLTYYETNQAIFQESSYVNGHLTGEVKFYYESGQLFSSGRMNNDLREGEWIWFYEDGEKQSEVSYVNDKKEGKQIMWSEVGEKAKEEYYENGELIEEKIL</sequence>
<feature type="transmembrane region" description="Helical" evidence="1">
    <location>
        <begin position="82"/>
        <end position="105"/>
    </location>
</feature>
<accession>A0ABS5JWM1</accession>
<proteinExistence type="predicted"/>
<evidence type="ECO:0008006" key="4">
    <source>
        <dbReference type="Google" id="ProtNLM"/>
    </source>
</evidence>